<dbReference type="Gene3D" id="3.40.50.1820">
    <property type="entry name" value="alpha/beta hydrolase"/>
    <property type="match status" value="1"/>
</dbReference>
<sequence length="201" mass="22666">MPSLVFDQRIDHFGGEGTFKQRYLYTTEFVKKQKPQVNEYKLSNIGLLVIIDVRGEVDLKEMHDFPMNVFDLGFRTESILAALEHRISQTPVNPDRAVSEFSSVSWRLIPGGRFYGQSFPSTSPTTNDLLKFLTVKQAIADLVSFREYLIKTYNLTGVKFILIGCSYAGSLAAWARVQHPDLFLGAVASCPVLDVKYEFVG</sequence>
<evidence type="ECO:0000256" key="3">
    <source>
        <dbReference type="ARBA" id="ARBA00022729"/>
    </source>
</evidence>
<dbReference type="AlphaFoldDB" id="A0A7J6KSG5"/>
<dbReference type="InterPro" id="IPR029058">
    <property type="entry name" value="AB_hydrolase_fold"/>
</dbReference>
<evidence type="ECO:0000256" key="1">
    <source>
        <dbReference type="ARBA" id="ARBA00011079"/>
    </source>
</evidence>
<keyword evidence="7" id="KW-1185">Reference proteome</keyword>
<reference evidence="6 7" key="1">
    <citation type="submission" date="2020-04" db="EMBL/GenBank/DDBJ databases">
        <title>Perkinsus chesapeaki whole genome sequence.</title>
        <authorList>
            <person name="Bogema D.R."/>
        </authorList>
    </citation>
    <scope>NUCLEOTIDE SEQUENCE [LARGE SCALE GENOMIC DNA]</scope>
    <source>
        <strain evidence="6">ATCC PRA-425</strain>
    </source>
</reference>
<dbReference type="PANTHER" id="PTHR11010">
    <property type="entry name" value="PROTEASE S28 PRO-X CARBOXYPEPTIDASE-RELATED"/>
    <property type="match status" value="1"/>
</dbReference>
<keyword evidence="5" id="KW-0325">Glycoprotein</keyword>
<dbReference type="SUPFAM" id="SSF53474">
    <property type="entry name" value="alpha/beta-Hydrolases"/>
    <property type="match status" value="1"/>
</dbReference>
<dbReference type="Pfam" id="PF05577">
    <property type="entry name" value="Peptidase_S28"/>
    <property type="match status" value="1"/>
</dbReference>
<organism evidence="6 7">
    <name type="scientific">Perkinsus chesapeaki</name>
    <name type="common">Clam parasite</name>
    <name type="synonym">Perkinsus andrewsi</name>
    <dbReference type="NCBI Taxonomy" id="330153"/>
    <lineage>
        <taxon>Eukaryota</taxon>
        <taxon>Sar</taxon>
        <taxon>Alveolata</taxon>
        <taxon>Perkinsozoa</taxon>
        <taxon>Perkinsea</taxon>
        <taxon>Perkinsida</taxon>
        <taxon>Perkinsidae</taxon>
        <taxon>Perkinsus</taxon>
    </lineage>
</organism>
<proteinExistence type="inferred from homology"/>
<keyword evidence="2" id="KW-0645">Protease</keyword>
<dbReference type="GO" id="GO:0070008">
    <property type="term" value="F:serine-type exopeptidase activity"/>
    <property type="evidence" value="ECO:0007669"/>
    <property type="project" value="InterPro"/>
</dbReference>
<evidence type="ECO:0000256" key="4">
    <source>
        <dbReference type="ARBA" id="ARBA00022801"/>
    </source>
</evidence>
<comment type="similarity">
    <text evidence="1">Belongs to the peptidase S28 family.</text>
</comment>
<dbReference type="EMBL" id="JAAPAO010001417">
    <property type="protein sequence ID" value="KAF4649812.1"/>
    <property type="molecule type" value="Genomic_DNA"/>
</dbReference>
<dbReference type="OrthoDB" id="348444at2759"/>
<feature type="non-terminal residue" evidence="6">
    <location>
        <position position="201"/>
    </location>
</feature>
<evidence type="ECO:0000256" key="5">
    <source>
        <dbReference type="ARBA" id="ARBA00023180"/>
    </source>
</evidence>
<evidence type="ECO:0008006" key="8">
    <source>
        <dbReference type="Google" id="ProtNLM"/>
    </source>
</evidence>
<evidence type="ECO:0000256" key="2">
    <source>
        <dbReference type="ARBA" id="ARBA00022670"/>
    </source>
</evidence>
<evidence type="ECO:0000313" key="7">
    <source>
        <dbReference type="Proteomes" id="UP000591131"/>
    </source>
</evidence>
<dbReference type="InterPro" id="IPR008758">
    <property type="entry name" value="Peptidase_S28"/>
</dbReference>
<accession>A0A7J6KSG5</accession>
<comment type="caution">
    <text evidence="6">The sequence shown here is derived from an EMBL/GenBank/DDBJ whole genome shotgun (WGS) entry which is preliminary data.</text>
</comment>
<dbReference type="GO" id="GO:0008239">
    <property type="term" value="F:dipeptidyl-peptidase activity"/>
    <property type="evidence" value="ECO:0007669"/>
    <property type="project" value="TreeGrafter"/>
</dbReference>
<name>A0A7J6KSG5_PERCH</name>
<dbReference type="GO" id="GO:0006508">
    <property type="term" value="P:proteolysis"/>
    <property type="evidence" value="ECO:0007669"/>
    <property type="project" value="UniProtKB-KW"/>
</dbReference>
<dbReference type="Proteomes" id="UP000591131">
    <property type="component" value="Unassembled WGS sequence"/>
</dbReference>
<gene>
    <name evidence="6" type="ORF">FOL47_001710</name>
</gene>
<keyword evidence="4" id="KW-0378">Hydrolase</keyword>
<dbReference type="PANTHER" id="PTHR11010:SF11">
    <property type="entry name" value="THYMUS-SPECIFIC SERINE PROTEASE"/>
    <property type="match status" value="1"/>
</dbReference>
<keyword evidence="3" id="KW-0732">Signal</keyword>
<protein>
    <recommendedName>
        <fullName evidence="8">Thymus-specific serine protease</fullName>
    </recommendedName>
</protein>
<evidence type="ECO:0000313" key="6">
    <source>
        <dbReference type="EMBL" id="KAF4649812.1"/>
    </source>
</evidence>